<keyword evidence="1" id="KW-0812">Transmembrane</keyword>
<dbReference type="PANTHER" id="PTHR38421">
    <property type="entry name" value="TRANSMEMBRANE PROTEIN USGS"/>
    <property type="match status" value="1"/>
</dbReference>
<organism evidence="2 3">
    <name type="scientific">Emericellopsis cladophorae</name>
    <dbReference type="NCBI Taxonomy" id="2686198"/>
    <lineage>
        <taxon>Eukaryota</taxon>
        <taxon>Fungi</taxon>
        <taxon>Dikarya</taxon>
        <taxon>Ascomycota</taxon>
        <taxon>Pezizomycotina</taxon>
        <taxon>Sordariomycetes</taxon>
        <taxon>Hypocreomycetidae</taxon>
        <taxon>Hypocreales</taxon>
        <taxon>Bionectriaceae</taxon>
        <taxon>Emericellopsis</taxon>
    </lineage>
</organism>
<feature type="transmembrane region" description="Helical" evidence="1">
    <location>
        <begin position="71"/>
        <end position="104"/>
    </location>
</feature>
<proteinExistence type="predicted"/>
<dbReference type="GeneID" id="75828405"/>
<feature type="transmembrane region" description="Helical" evidence="1">
    <location>
        <begin position="237"/>
        <end position="256"/>
    </location>
</feature>
<name>A0A9P9XX44_9HYPO</name>
<dbReference type="AlphaFoldDB" id="A0A9P9XX44"/>
<sequence>MATQSHEPQDAKAELKKVIDGNVYKERFKAKFDLSNFKPNAVLRGMQLTLVGAHRALQNPALFTSDHYRQAAIAVAVGIAIRLLVSLPVLGVRLVLWTISLFYPLDRVQWDDSVINGLHFIEEYVLQVPFFLMTLMRYVDPTLDNLFMRSLEWVDITYVQKHKSENPDTLRDMYYPNLKSYEAAKKQREPSGGAKKPLMTFLIRFIRKGSISLAVFSLSYVPYIGRFVLPAASFYTFNKAVGAGPATVIFGTGVFLPRRYLVVFLQTYFSSRSLMRELLEPYFARVHFDKAQKKRWFRSREGVLFGFGLGFYWLIKVPLVGVLIYGIAEASTAYLITKITEPPPPVNEEQTFVEAEQEWKNKHEFLDLSLTNLDLVRTEKTASE</sequence>
<dbReference type="Proteomes" id="UP001055219">
    <property type="component" value="Unassembled WGS sequence"/>
</dbReference>
<comment type="caution">
    <text evidence="2">The sequence shown here is derived from an EMBL/GenBank/DDBJ whole genome shotgun (WGS) entry which is preliminary data.</text>
</comment>
<protein>
    <recommendedName>
        <fullName evidence="4">Transmembrane protein UsgS</fullName>
    </recommendedName>
</protein>
<feature type="transmembrane region" description="Helical" evidence="1">
    <location>
        <begin position="303"/>
        <end position="328"/>
    </location>
</feature>
<evidence type="ECO:0008006" key="4">
    <source>
        <dbReference type="Google" id="ProtNLM"/>
    </source>
</evidence>
<reference evidence="2" key="1">
    <citation type="journal article" date="2021" name="J Fungi (Basel)">
        <title>Genomic and Metabolomic Analyses of the Marine Fungus Emericellopsis cladophorae: Insights into Saltwater Adaptability Mechanisms and Its Biosynthetic Potential.</title>
        <authorList>
            <person name="Goncalves M.F.M."/>
            <person name="Hilario S."/>
            <person name="Van de Peer Y."/>
            <person name="Esteves A.C."/>
            <person name="Alves A."/>
        </authorList>
    </citation>
    <scope>NUCLEOTIDE SEQUENCE</scope>
    <source>
        <strain evidence="2">MUM 19.33</strain>
    </source>
</reference>
<keyword evidence="1" id="KW-0472">Membrane</keyword>
<feature type="transmembrane region" description="Helical" evidence="1">
    <location>
        <begin position="205"/>
        <end position="225"/>
    </location>
</feature>
<keyword evidence="1" id="KW-1133">Transmembrane helix</keyword>
<dbReference type="RefSeq" id="XP_051360328.1">
    <property type="nucleotide sequence ID" value="XM_051508583.1"/>
</dbReference>
<evidence type="ECO:0000313" key="2">
    <source>
        <dbReference type="EMBL" id="KAI6779472.1"/>
    </source>
</evidence>
<evidence type="ECO:0000256" key="1">
    <source>
        <dbReference type="SAM" id="Phobius"/>
    </source>
</evidence>
<dbReference type="PANTHER" id="PTHR38421:SF1">
    <property type="entry name" value="TRANSMEMBRANE PROTEIN"/>
    <property type="match status" value="1"/>
</dbReference>
<reference evidence="2" key="2">
    <citation type="submission" date="2022-07" db="EMBL/GenBank/DDBJ databases">
        <authorList>
            <person name="Goncalves M.F.M."/>
            <person name="Hilario S."/>
            <person name="Van De Peer Y."/>
            <person name="Esteves A.C."/>
            <person name="Alves A."/>
        </authorList>
    </citation>
    <scope>NUCLEOTIDE SEQUENCE</scope>
    <source>
        <strain evidence="2">MUM 19.33</strain>
    </source>
</reference>
<dbReference type="OrthoDB" id="10041630at2759"/>
<feature type="transmembrane region" description="Helical" evidence="1">
    <location>
        <begin position="124"/>
        <end position="140"/>
    </location>
</feature>
<dbReference type="EMBL" id="JAGIXG020000046">
    <property type="protein sequence ID" value="KAI6779472.1"/>
    <property type="molecule type" value="Genomic_DNA"/>
</dbReference>
<accession>A0A9P9XX44</accession>
<evidence type="ECO:0000313" key="3">
    <source>
        <dbReference type="Proteomes" id="UP001055219"/>
    </source>
</evidence>
<gene>
    <name evidence="2" type="ORF">J7T54_001888</name>
</gene>
<keyword evidence="3" id="KW-1185">Reference proteome</keyword>